<protein>
    <recommendedName>
        <fullName evidence="1">F-box associated beta-propeller type 3 domain-containing protein</fullName>
    </recommendedName>
</protein>
<accession>A0ABQ7LC57</accession>
<dbReference type="PANTHER" id="PTHR31111:SF138">
    <property type="entry name" value="F-BOX ASSOCIATED DOMAIN-CONTAINING PROTEIN"/>
    <property type="match status" value="1"/>
</dbReference>
<evidence type="ECO:0000313" key="2">
    <source>
        <dbReference type="EMBL" id="KAG5382836.1"/>
    </source>
</evidence>
<dbReference type="NCBIfam" id="TIGR01640">
    <property type="entry name" value="F_box_assoc_1"/>
    <property type="match status" value="1"/>
</dbReference>
<feature type="domain" description="F-box associated beta-propeller type 3" evidence="1">
    <location>
        <begin position="69"/>
        <end position="358"/>
    </location>
</feature>
<dbReference type="EMBL" id="JADBGQ010000008">
    <property type="protein sequence ID" value="KAG5382836.1"/>
    <property type="molecule type" value="Genomic_DNA"/>
</dbReference>
<evidence type="ECO:0000313" key="3">
    <source>
        <dbReference type="Proteomes" id="UP000823674"/>
    </source>
</evidence>
<gene>
    <name evidence="2" type="primary">A09p017520.1_BraROA</name>
    <name evidence="2" type="ORF">IGI04_034306</name>
</gene>
<sequence>MMIRHNNSKKTKIGKDSNSLPPDLVIEILSRLPVKVVSRSQDFIRSFPSHSIQPHPPRLFYAVNNIEKQNGFYKWFFYSSPSTTLVEEEIIFQSSISRTTCEIWSQSPSHVHYVNGLISFGYGEKQIITSPSTGKTIYLPKVRSRKQIIRSYFGFDPVESQYKVLAVCMSDKVGDYSKVPSSEHKVFTLMGREGRVAQTWRMVTCKTSPHCPKTNGVCINGVLYYVASTGKKKMSEWFLMRFDVRTEKLDLLSRLSWRLYDLDRLSLINYQGKVTFVVQTCPSSTIFDLWVMEDTVEWSRICVHIPWKSCWKSTIDIIGTIHTGQIVFFYNHSDDMYARCFVLYYDHKTNRLIHRRLSYGIEVGFQPVSAMLLSCDYVENVMSFFSF</sequence>
<proteinExistence type="predicted"/>
<dbReference type="Pfam" id="PF08268">
    <property type="entry name" value="FBA_3"/>
    <property type="match status" value="1"/>
</dbReference>
<organism evidence="2 3">
    <name type="scientific">Brassica rapa subsp. trilocularis</name>
    <dbReference type="NCBI Taxonomy" id="1813537"/>
    <lineage>
        <taxon>Eukaryota</taxon>
        <taxon>Viridiplantae</taxon>
        <taxon>Streptophyta</taxon>
        <taxon>Embryophyta</taxon>
        <taxon>Tracheophyta</taxon>
        <taxon>Spermatophyta</taxon>
        <taxon>Magnoliopsida</taxon>
        <taxon>eudicotyledons</taxon>
        <taxon>Gunneridae</taxon>
        <taxon>Pentapetalae</taxon>
        <taxon>rosids</taxon>
        <taxon>malvids</taxon>
        <taxon>Brassicales</taxon>
        <taxon>Brassicaceae</taxon>
        <taxon>Brassiceae</taxon>
        <taxon>Brassica</taxon>
    </lineage>
</organism>
<dbReference type="InterPro" id="IPR017451">
    <property type="entry name" value="F-box-assoc_interact_dom"/>
</dbReference>
<dbReference type="InterPro" id="IPR013187">
    <property type="entry name" value="F-box-assoc_dom_typ3"/>
</dbReference>
<keyword evidence="3" id="KW-1185">Reference proteome</keyword>
<name>A0ABQ7LC57_BRACM</name>
<dbReference type="PANTHER" id="PTHR31111">
    <property type="entry name" value="BNAA05G37150D PROTEIN-RELATED"/>
    <property type="match status" value="1"/>
</dbReference>
<reference evidence="2 3" key="1">
    <citation type="submission" date="2021-03" db="EMBL/GenBank/DDBJ databases">
        <authorList>
            <person name="King G.J."/>
            <person name="Bancroft I."/>
            <person name="Baten A."/>
            <person name="Bloomfield J."/>
            <person name="Borpatragohain P."/>
            <person name="He Z."/>
            <person name="Irish N."/>
            <person name="Irwin J."/>
            <person name="Liu K."/>
            <person name="Mauleon R.P."/>
            <person name="Moore J."/>
            <person name="Morris R."/>
            <person name="Ostergaard L."/>
            <person name="Wang B."/>
            <person name="Wells R."/>
        </authorList>
    </citation>
    <scope>NUCLEOTIDE SEQUENCE [LARGE SCALE GENOMIC DNA]</scope>
    <source>
        <strain evidence="2">R-o-18</strain>
        <tissue evidence="2">Leaf</tissue>
    </source>
</reference>
<evidence type="ECO:0000259" key="1">
    <source>
        <dbReference type="Pfam" id="PF08268"/>
    </source>
</evidence>
<comment type="caution">
    <text evidence="2">The sequence shown here is derived from an EMBL/GenBank/DDBJ whole genome shotgun (WGS) entry which is preliminary data.</text>
</comment>
<dbReference type="Proteomes" id="UP000823674">
    <property type="component" value="Chromosome A09"/>
</dbReference>